<dbReference type="KEGG" id="mah:MEALZ_0068"/>
<protein>
    <submittedName>
        <fullName evidence="1">Uncharacterized protein</fullName>
    </submittedName>
</protein>
<evidence type="ECO:0000313" key="2">
    <source>
        <dbReference type="Proteomes" id="UP000008315"/>
    </source>
</evidence>
<dbReference type="Proteomes" id="UP000008315">
    <property type="component" value="Chromosome"/>
</dbReference>
<dbReference type="PATRIC" id="fig|271065.3.peg.73"/>
<dbReference type="AlphaFoldDB" id="G4STV2"/>
<dbReference type="HOGENOM" id="CLU_2880670_0_0_6"/>
<sequence length="63" mass="7119">MSFISFLLNIPGGISAIGEISKLHLPNKRLDKFSLKKKIASLHAFLFPIKKQFINKSAYCLLK</sequence>
<dbReference type="EMBL" id="FO082060">
    <property type="protein sequence ID" value="CCE21772.1"/>
    <property type="molecule type" value="Genomic_DNA"/>
</dbReference>
<evidence type="ECO:0000313" key="1">
    <source>
        <dbReference type="EMBL" id="CCE21772.1"/>
    </source>
</evidence>
<proteinExistence type="predicted"/>
<keyword evidence="2" id="KW-1185">Reference proteome</keyword>
<gene>
    <name evidence="1" type="ordered locus">MEALZ_0068</name>
</gene>
<reference evidence="2" key="1">
    <citation type="journal article" date="2012" name="J. Bacteriol.">
        <title>Genome sequence of the haloalkaliphilic methanotrophic bacterium Methylomicrobium alcaliphilum 20Z.</title>
        <authorList>
            <person name="Vuilleumier S."/>
            <person name="Khmelenina V.N."/>
            <person name="Bringel F."/>
            <person name="Reshetnikov A.S."/>
            <person name="Lajus A."/>
            <person name="Mangenot S."/>
            <person name="Rouy Z."/>
            <person name="Op den Camp H.J."/>
            <person name="Jetten M.S."/>
            <person name="Dispirito A.A."/>
            <person name="Dunfield P."/>
            <person name="Klotz M.G."/>
            <person name="Semrau J.D."/>
            <person name="Stein L.Y."/>
            <person name="Barbe V."/>
            <person name="Medigue C."/>
            <person name="Trotsenko Y.A."/>
            <person name="Kalyuzhnaya M.G."/>
        </authorList>
    </citation>
    <scope>NUCLEOTIDE SEQUENCE [LARGE SCALE GENOMIC DNA]</scope>
    <source>
        <strain evidence="2">DSM 19304 / NCIMB 14124 / VKM B-2133 / 20Z</strain>
    </source>
</reference>
<accession>G4STV2</accession>
<name>G4STV2_META2</name>
<organism evidence="1 2">
    <name type="scientific">Methylotuvimicrobium alcaliphilum (strain DSM 19304 / NCIMB 14124 / VKM B-2133 / 20Z)</name>
    <name type="common">Methylomicrobium alcaliphilum</name>
    <dbReference type="NCBI Taxonomy" id="1091494"/>
    <lineage>
        <taxon>Bacteria</taxon>
        <taxon>Pseudomonadati</taxon>
        <taxon>Pseudomonadota</taxon>
        <taxon>Gammaproteobacteria</taxon>
        <taxon>Methylococcales</taxon>
        <taxon>Methylococcaceae</taxon>
        <taxon>Methylotuvimicrobium</taxon>
    </lineage>
</organism>
<dbReference type="STRING" id="1091494.MEALZ_0068"/>